<organism evidence="11">
    <name type="scientific">Fervidicoccus fontis</name>
    <dbReference type="NCBI Taxonomy" id="683846"/>
    <lineage>
        <taxon>Archaea</taxon>
        <taxon>Thermoproteota</taxon>
        <taxon>Thermoprotei</taxon>
        <taxon>Fervidicoccales</taxon>
        <taxon>Fervidicoccaceae</taxon>
        <taxon>Fervidicoccus</taxon>
    </lineage>
</organism>
<comment type="catalytic activity">
    <reaction evidence="6">
        <text>ATP-dependent breakage, passage and rejoining of double-stranded DNA.</text>
        <dbReference type="EC" id="5.6.2.2"/>
    </reaction>
</comment>
<dbReference type="InterPro" id="IPR010979">
    <property type="entry name" value="Ribosomal_uS13-like_H2TH"/>
</dbReference>
<evidence type="ECO:0000256" key="7">
    <source>
        <dbReference type="SAM" id="Coils"/>
    </source>
</evidence>
<keyword evidence="2 6" id="KW-0067">ATP-binding</keyword>
<dbReference type="HAMAP" id="MF_00322">
    <property type="entry name" value="Top6B"/>
    <property type="match status" value="1"/>
</dbReference>
<feature type="binding site" evidence="6">
    <location>
        <begin position="100"/>
        <end position="101"/>
    </location>
    <ligand>
        <name>ATP</name>
        <dbReference type="ChEBI" id="CHEBI:30616"/>
    </ligand>
</feature>
<comment type="similarity">
    <text evidence="6">Belongs to the TOP6B family.</text>
</comment>
<feature type="binding site" evidence="6">
    <location>
        <position position="452"/>
    </location>
    <ligand>
        <name>ATP</name>
        <dbReference type="ChEBI" id="CHEBI:30616"/>
    </ligand>
</feature>
<dbReference type="NCBIfam" id="TIGR01052">
    <property type="entry name" value="top6b"/>
    <property type="match status" value="1"/>
</dbReference>
<comment type="function">
    <text evidence="6">Relaxes both positive and negative superturns and exhibits a strong decatenase activity.</text>
</comment>
<feature type="coiled-coil region" evidence="7">
    <location>
        <begin position="514"/>
        <end position="541"/>
    </location>
</feature>
<keyword evidence="1 6" id="KW-0547">Nucleotide-binding</keyword>
<reference evidence="11" key="1">
    <citation type="journal article" date="2020" name="mSystems">
        <title>Genome- and Community-Level Interaction Insights into Carbon Utilization and Element Cycling Functions of Hydrothermarchaeota in Hydrothermal Sediment.</title>
        <authorList>
            <person name="Zhou Z."/>
            <person name="Liu Y."/>
            <person name="Xu W."/>
            <person name="Pan J."/>
            <person name="Luo Z.H."/>
            <person name="Li M."/>
        </authorList>
    </citation>
    <scope>NUCLEOTIDE SEQUENCE [LARGE SCALE GENOMIC DNA]</scope>
    <source>
        <strain evidence="11">SpSt-1259</strain>
    </source>
</reference>
<comment type="subunit">
    <text evidence="6">Homodimer. Heterotetramer of two Top6A and two Top6B chains.</text>
</comment>
<evidence type="ECO:0000256" key="8">
    <source>
        <dbReference type="SAM" id="MobiDB-lite"/>
    </source>
</evidence>
<evidence type="ECO:0000256" key="2">
    <source>
        <dbReference type="ARBA" id="ARBA00022840"/>
    </source>
</evidence>
<evidence type="ECO:0000313" key="11">
    <source>
        <dbReference type="EMBL" id="HEU97317.1"/>
    </source>
</evidence>
<dbReference type="GO" id="GO:0006260">
    <property type="term" value="P:DNA replication"/>
    <property type="evidence" value="ECO:0007669"/>
    <property type="project" value="UniProtKB-UniRule"/>
</dbReference>
<evidence type="ECO:0000256" key="4">
    <source>
        <dbReference type="ARBA" id="ARBA00023125"/>
    </source>
</evidence>
<keyword evidence="4 6" id="KW-0238">DNA-binding</keyword>
<feature type="region of interest" description="Disordered" evidence="8">
    <location>
        <begin position="551"/>
        <end position="574"/>
    </location>
</feature>
<evidence type="ECO:0000256" key="5">
    <source>
        <dbReference type="ARBA" id="ARBA00023235"/>
    </source>
</evidence>
<dbReference type="Proteomes" id="UP000885664">
    <property type="component" value="Unassembled WGS sequence"/>
</dbReference>
<dbReference type="PANTHER" id="PTHR48444:SF1">
    <property type="entry name" value="DNA TOPOISOMERASE 6 SUBUNIT B"/>
    <property type="match status" value="1"/>
</dbReference>
<feature type="compositionally biased region" description="Acidic residues" evidence="8">
    <location>
        <begin position="561"/>
        <end position="574"/>
    </location>
</feature>
<dbReference type="SUPFAM" id="SSF54211">
    <property type="entry name" value="Ribosomal protein S5 domain 2-like"/>
    <property type="match status" value="1"/>
</dbReference>
<feature type="binding site" evidence="6">
    <location>
        <position position="79"/>
    </location>
    <ligand>
        <name>ATP</name>
        <dbReference type="ChEBI" id="CHEBI:30616"/>
    </ligand>
</feature>
<dbReference type="EMBL" id="DSFE01000011">
    <property type="protein sequence ID" value="HEU97317.1"/>
    <property type="molecule type" value="Genomic_DNA"/>
</dbReference>
<dbReference type="Gene3D" id="3.30.565.10">
    <property type="entry name" value="Histidine kinase-like ATPase, C-terminal domain"/>
    <property type="match status" value="1"/>
</dbReference>
<dbReference type="InterPro" id="IPR014721">
    <property type="entry name" value="Ribsml_uS5_D2-typ_fold_subgr"/>
</dbReference>
<dbReference type="Pfam" id="PF02518">
    <property type="entry name" value="HATPase_c"/>
    <property type="match status" value="1"/>
</dbReference>
<protein>
    <recommendedName>
        <fullName evidence="6">Type 2 DNA topoisomerase 6 subunit B</fullName>
        <ecNumber evidence="6">5.6.2.2</ecNumber>
    </recommendedName>
    <alternativeName>
        <fullName evidence="6">Type II DNA topoisomerase VI subunit B</fullName>
        <shortName evidence="6">TopoVI-B</shortName>
    </alternativeName>
</protein>
<dbReference type="AlphaFoldDB" id="A0A7C2YGT3"/>
<evidence type="ECO:0000259" key="9">
    <source>
        <dbReference type="Pfam" id="PF02518"/>
    </source>
</evidence>
<feature type="domain" description="Histidine kinase/HSP90-like ATPase" evidence="9">
    <location>
        <begin position="32"/>
        <end position="117"/>
    </location>
</feature>
<dbReference type="InterPro" id="IPR020568">
    <property type="entry name" value="Ribosomal_Su5_D2-typ_SF"/>
</dbReference>
<dbReference type="GO" id="GO:0003677">
    <property type="term" value="F:DNA binding"/>
    <property type="evidence" value="ECO:0007669"/>
    <property type="project" value="UniProtKB-UniRule"/>
</dbReference>
<evidence type="ECO:0000259" key="10">
    <source>
        <dbReference type="Pfam" id="PF09239"/>
    </source>
</evidence>
<accession>A0A7C2YGT3</accession>
<evidence type="ECO:0000256" key="3">
    <source>
        <dbReference type="ARBA" id="ARBA00023029"/>
    </source>
</evidence>
<feature type="binding site" evidence="6">
    <location>
        <begin position="109"/>
        <end position="116"/>
    </location>
    <ligand>
        <name>ATP</name>
        <dbReference type="ChEBI" id="CHEBI:30616"/>
    </ligand>
</feature>
<dbReference type="SUPFAM" id="SSF55874">
    <property type="entry name" value="ATPase domain of HSP90 chaperone/DNA topoisomerase II/histidine kinase"/>
    <property type="match status" value="1"/>
</dbReference>
<evidence type="ECO:0000256" key="1">
    <source>
        <dbReference type="ARBA" id="ARBA00022741"/>
    </source>
</evidence>
<gene>
    <name evidence="6" type="primary">top6B</name>
    <name evidence="11" type="ORF">ENO36_00475</name>
</gene>
<dbReference type="GO" id="GO:0006265">
    <property type="term" value="P:DNA topological change"/>
    <property type="evidence" value="ECO:0007669"/>
    <property type="project" value="UniProtKB-UniRule"/>
</dbReference>
<name>A0A7C2YGT3_9CREN</name>
<dbReference type="InterPro" id="IPR005734">
    <property type="entry name" value="TopoVI_B"/>
</dbReference>
<keyword evidence="7" id="KW-0175">Coiled coil</keyword>
<dbReference type="Gene3D" id="1.10.8.50">
    <property type="match status" value="1"/>
</dbReference>
<keyword evidence="5 6" id="KW-0413">Isomerase</keyword>
<feature type="domain" description="DNA topoisomerase VI subunit B transducer" evidence="10">
    <location>
        <begin position="318"/>
        <end position="492"/>
    </location>
</feature>
<dbReference type="CDD" id="cd00823">
    <property type="entry name" value="TopoIIB_Trans"/>
    <property type="match status" value="1"/>
</dbReference>
<dbReference type="GO" id="GO:0003918">
    <property type="term" value="F:DNA topoisomerase type II (double strand cut, ATP-hydrolyzing) activity"/>
    <property type="evidence" value="ECO:0007669"/>
    <property type="project" value="UniProtKB-UniRule"/>
</dbReference>
<dbReference type="Pfam" id="PF05833">
    <property type="entry name" value="NFACT_N"/>
    <property type="match status" value="1"/>
</dbReference>
<dbReference type="PANTHER" id="PTHR48444">
    <property type="entry name" value="DNA TOPOISOMERASE 6 SUBUNIT B"/>
    <property type="match status" value="1"/>
</dbReference>
<sequence>MAETTNESFRQMSPAEFFYRNKEIAGFTSASRAMYQAVREFFENSLDATEVHGILPRVTVQISKEDPNNPDFFTITVEDNGIGIPSTVIPDAFGRVLFSSKYKLRQTRGMYGLGAKMAILYGQQNTGKPFEIFSSTPSSKKVYYYKLMIRMDKNEPLILEEGEWPKSSGWHGTIVKLTLEGEWSKRTKDYISVYLKRTAIIAPYADIIFISPSIEGEGKEPEITLYRRVTTKLPAPPKETKPHPIGVDLEMLKMMIAERPSANMKDFLMRSFQRVGEKKAEEILEKAKIDPRRRASTLTEKELESLYKAIKDTKFIAPSSESLSPIGEDLIKIGLKEVLQAEFVDAVTRKPKSYGGHPFIVEAGIAYGGKLLENLDEIAKDSLKGQQGPYVALLRYANKIPLLFDEKADVIWSIVNSEEFSWKTTYKLEQTDVVAVLVHVASTKVPYKGVGKESIAPVEELRKEIEAAVQEVARRLRVYLTKKRKKQEAQEKLRLFMKYIPEIAQNLAYFVTDGKELREASKSLERELLEMAKRKVRAQLEQPEELTHIVPVALPAAEQEGSIEDPSTSEEEEE</sequence>
<dbReference type="InterPro" id="IPR003594">
    <property type="entry name" value="HATPase_dom"/>
</dbReference>
<dbReference type="SUPFAM" id="SSF46946">
    <property type="entry name" value="S13-like H2TH domain"/>
    <property type="match status" value="1"/>
</dbReference>
<dbReference type="NCBIfam" id="NF003218">
    <property type="entry name" value="PRK04184.1"/>
    <property type="match status" value="1"/>
</dbReference>
<dbReference type="InterPro" id="IPR036890">
    <property type="entry name" value="HATPase_C_sf"/>
</dbReference>
<dbReference type="PIRSF" id="PIRSF006553">
    <property type="entry name" value="TopoVI_B"/>
    <property type="match status" value="1"/>
</dbReference>
<dbReference type="Gene3D" id="3.30.230.10">
    <property type="match status" value="1"/>
</dbReference>
<proteinExistence type="inferred from homology"/>
<dbReference type="InterPro" id="IPR015320">
    <property type="entry name" value="TopoVI_B_transducer"/>
</dbReference>
<keyword evidence="3 6" id="KW-0799">Topoisomerase</keyword>
<dbReference type="Pfam" id="PF09239">
    <property type="entry name" value="Topo-VIb_trans"/>
    <property type="match status" value="1"/>
</dbReference>
<feature type="binding site" evidence="6">
    <location>
        <position position="44"/>
    </location>
    <ligand>
        <name>ATP</name>
        <dbReference type="ChEBI" id="CHEBI:30616"/>
    </ligand>
</feature>
<comment type="caution">
    <text evidence="11">The sequence shown here is derived from an EMBL/GenBank/DDBJ whole genome shotgun (WGS) entry which is preliminary data.</text>
</comment>
<evidence type="ECO:0000256" key="6">
    <source>
        <dbReference type="HAMAP-Rule" id="MF_00322"/>
    </source>
</evidence>
<dbReference type="EC" id="5.6.2.2" evidence="6"/>
<dbReference type="GO" id="GO:0005524">
    <property type="term" value="F:ATP binding"/>
    <property type="evidence" value="ECO:0007669"/>
    <property type="project" value="UniProtKB-UniRule"/>
</dbReference>